<keyword evidence="3" id="KW-1185">Reference proteome</keyword>
<dbReference type="Proteomes" id="UP000256424">
    <property type="component" value="Unassembled WGS sequence"/>
</dbReference>
<reference evidence="2 3" key="1">
    <citation type="submission" date="2018-04" db="EMBL/GenBank/DDBJ databases">
        <title>Novel Campyloabacter and Helicobacter Species and Strains.</title>
        <authorList>
            <person name="Mannion A.J."/>
            <person name="Shen Z."/>
            <person name="Fox J.G."/>
        </authorList>
    </citation>
    <scope>NUCLEOTIDE SEQUENCE [LARGE SCALE GENOMIC DNA]</scope>
    <source>
        <strain evidence="2 3">MIT 97-5075</strain>
    </source>
</reference>
<comment type="caution">
    <text evidence="2">The sequence shown here is derived from an EMBL/GenBank/DDBJ whole genome shotgun (WGS) entry which is preliminary data.</text>
</comment>
<dbReference type="RefSeq" id="WP_104763610.1">
    <property type="nucleotide sequence ID" value="NZ_FZPM01000026.1"/>
</dbReference>
<feature type="compositionally biased region" description="Basic and acidic residues" evidence="1">
    <location>
        <begin position="73"/>
        <end position="87"/>
    </location>
</feature>
<accession>A0A3D8J2H9</accession>
<evidence type="ECO:0000313" key="3">
    <source>
        <dbReference type="Proteomes" id="UP000256424"/>
    </source>
</evidence>
<proteinExistence type="predicted"/>
<dbReference type="EMBL" id="NXLW01000014">
    <property type="protein sequence ID" value="RDU71064.1"/>
    <property type="molecule type" value="Genomic_DNA"/>
</dbReference>
<sequence length="102" mass="11195">MSEESHLIDSNRDSSLVSQAQNDKGVDSASSPQNDNSTSPKEDIPNTSPSQHEGDTSYTSPLPMRRGLGGGYPKDKAKESHKDLNRDISHFQILNSKKLLDK</sequence>
<feature type="region of interest" description="Disordered" evidence="1">
    <location>
        <begin position="1"/>
        <end position="87"/>
    </location>
</feature>
<dbReference type="AlphaFoldDB" id="A0A3D8J2H9"/>
<name>A0A3D8J2H9_9HELI</name>
<feature type="compositionally biased region" description="Polar residues" evidence="1">
    <location>
        <begin position="13"/>
        <end position="60"/>
    </location>
</feature>
<feature type="compositionally biased region" description="Basic and acidic residues" evidence="1">
    <location>
        <begin position="1"/>
        <end position="12"/>
    </location>
</feature>
<evidence type="ECO:0000313" key="2">
    <source>
        <dbReference type="EMBL" id="RDU71064.1"/>
    </source>
</evidence>
<evidence type="ECO:0000256" key="1">
    <source>
        <dbReference type="SAM" id="MobiDB-lite"/>
    </source>
</evidence>
<protein>
    <submittedName>
        <fullName evidence="2">Uncharacterized protein</fullName>
    </submittedName>
</protein>
<organism evidence="2 3">
    <name type="scientific">Helicobacter aurati</name>
    <dbReference type="NCBI Taxonomy" id="137778"/>
    <lineage>
        <taxon>Bacteria</taxon>
        <taxon>Pseudomonadati</taxon>
        <taxon>Campylobacterota</taxon>
        <taxon>Epsilonproteobacteria</taxon>
        <taxon>Campylobacterales</taxon>
        <taxon>Helicobacteraceae</taxon>
        <taxon>Helicobacter</taxon>
    </lineage>
</organism>
<gene>
    <name evidence="2" type="ORF">CQA66_07150</name>
</gene>